<name>A0A5K7XD06_9BACT</name>
<dbReference type="RefSeq" id="WP_152099875.1">
    <property type="nucleotide sequence ID" value="NZ_AP021861.1"/>
</dbReference>
<gene>
    <name evidence="3" type="ORF">PLANPX_3877</name>
</gene>
<feature type="domain" description="NERD" evidence="2">
    <location>
        <begin position="88"/>
        <end position="181"/>
    </location>
</feature>
<evidence type="ECO:0000313" key="3">
    <source>
        <dbReference type="EMBL" id="BBO34265.1"/>
    </source>
</evidence>
<sequence length="252" mass="28264">MKDPIRDTPLRDPGQSLRESLDDLLLDVAYPWFMTAILAAVTAGMEWWRWWFVSPPVPKTLTFIAVVIVGIASWKWRSVKAEARLIKTGLKGERSTGQLLQSELLPVGYEVFHDCCFDGFNVDHVAIGPGGVFAIETKTRSKPLGDARVTYDGQRVLVNGMEPDRDPVVQARAGASRIRDVLTEYAGFETEVRGVVLFPGWYVESKGKAQTWVLNPKAFISWAQKEPQRLTPEQVRVLAFGLARYIRSTLDA</sequence>
<keyword evidence="1" id="KW-1133">Transmembrane helix</keyword>
<evidence type="ECO:0000256" key="1">
    <source>
        <dbReference type="SAM" id="Phobius"/>
    </source>
</evidence>
<reference evidence="4" key="1">
    <citation type="submission" date="2019-10" db="EMBL/GenBank/DDBJ databases">
        <title>Lacipirellula parvula gen. nov., sp. nov., representing a lineage of planctomycetes widespread in freshwater anoxic habitats, and description of the family Lacipirellulaceae.</title>
        <authorList>
            <person name="Dedysh S.N."/>
            <person name="Kulichevskaya I.S."/>
            <person name="Beletsky A.V."/>
            <person name="Rakitin A.L."/>
            <person name="Mardanov A.V."/>
            <person name="Ivanova A.A."/>
            <person name="Saltykova V.X."/>
            <person name="Rijpstra W.I.C."/>
            <person name="Sinninghe Damste J.S."/>
            <person name="Ravin N.V."/>
        </authorList>
    </citation>
    <scope>NUCLEOTIDE SEQUENCE [LARGE SCALE GENOMIC DNA]</scope>
    <source>
        <strain evidence="4">PX69</strain>
    </source>
</reference>
<keyword evidence="1" id="KW-0472">Membrane</keyword>
<dbReference type="Pfam" id="PF08378">
    <property type="entry name" value="NERD"/>
    <property type="match status" value="1"/>
</dbReference>
<feature type="transmembrane region" description="Helical" evidence="1">
    <location>
        <begin position="60"/>
        <end position="76"/>
    </location>
</feature>
<dbReference type="InterPro" id="IPR011528">
    <property type="entry name" value="NERD"/>
</dbReference>
<accession>A0A5K7XD06</accession>
<dbReference type="KEGG" id="lpav:PLANPX_3877"/>
<protein>
    <recommendedName>
        <fullName evidence="2">NERD domain-containing protein</fullName>
    </recommendedName>
</protein>
<dbReference type="PROSITE" id="PS50965">
    <property type="entry name" value="NERD"/>
    <property type="match status" value="1"/>
</dbReference>
<keyword evidence="1" id="KW-0812">Transmembrane</keyword>
<feature type="transmembrane region" description="Helical" evidence="1">
    <location>
        <begin position="29"/>
        <end position="48"/>
    </location>
</feature>
<proteinExistence type="predicted"/>
<keyword evidence="4" id="KW-1185">Reference proteome</keyword>
<dbReference type="Proteomes" id="UP000326837">
    <property type="component" value="Chromosome"/>
</dbReference>
<dbReference type="AlphaFoldDB" id="A0A5K7XD06"/>
<organism evidence="3 4">
    <name type="scientific">Lacipirellula parvula</name>
    <dbReference type="NCBI Taxonomy" id="2650471"/>
    <lineage>
        <taxon>Bacteria</taxon>
        <taxon>Pseudomonadati</taxon>
        <taxon>Planctomycetota</taxon>
        <taxon>Planctomycetia</taxon>
        <taxon>Pirellulales</taxon>
        <taxon>Lacipirellulaceae</taxon>
        <taxon>Lacipirellula</taxon>
    </lineage>
</organism>
<dbReference type="EMBL" id="AP021861">
    <property type="protein sequence ID" value="BBO34265.1"/>
    <property type="molecule type" value="Genomic_DNA"/>
</dbReference>
<evidence type="ECO:0000313" key="4">
    <source>
        <dbReference type="Proteomes" id="UP000326837"/>
    </source>
</evidence>
<evidence type="ECO:0000259" key="2">
    <source>
        <dbReference type="PROSITE" id="PS50965"/>
    </source>
</evidence>